<protein>
    <submittedName>
        <fullName evidence="1">Uncharacterized protein</fullName>
    </submittedName>
</protein>
<proteinExistence type="predicted"/>
<dbReference type="Proteomes" id="UP000265970">
    <property type="component" value="Unassembled WGS sequence"/>
</dbReference>
<dbReference type="AlphaFoldDB" id="A0A395XFE0"/>
<dbReference type="RefSeq" id="WP_118239433.1">
    <property type="nucleotide sequence ID" value="NZ_QRZV01000004.1"/>
</dbReference>
<evidence type="ECO:0000313" key="1">
    <source>
        <dbReference type="EMBL" id="RGW08557.1"/>
    </source>
</evidence>
<evidence type="ECO:0000313" key="2">
    <source>
        <dbReference type="Proteomes" id="UP000265970"/>
    </source>
</evidence>
<reference evidence="1 2" key="1">
    <citation type="submission" date="2018-08" db="EMBL/GenBank/DDBJ databases">
        <title>A genome reference for cultivated species of the human gut microbiota.</title>
        <authorList>
            <person name="Zou Y."/>
            <person name="Xue W."/>
            <person name="Luo G."/>
        </authorList>
    </citation>
    <scope>NUCLEOTIDE SEQUENCE [LARGE SCALE GENOMIC DNA]</scope>
    <source>
        <strain evidence="1 2">AF13-3LB</strain>
    </source>
</reference>
<name>A0A395XFE0_9BIFI</name>
<gene>
    <name evidence="1" type="ORF">DWV92_06875</name>
</gene>
<sequence length="120" mass="13436">MMTPNSHKTRRTYGRVHGVVTRVYAHSFDMADRDGMTVHALIPDRLATMARGLGKGSVVDVRGLITHDGRQCIMRVERLERFTSHPHRTVTAADLPRPGFDFTGGLGSVAYVRQLRGYDE</sequence>
<dbReference type="EMBL" id="QRZV01000004">
    <property type="protein sequence ID" value="RGW08557.1"/>
    <property type="molecule type" value="Genomic_DNA"/>
</dbReference>
<organism evidence="1 2">
    <name type="scientific">Bifidobacterium pseudolongum</name>
    <dbReference type="NCBI Taxonomy" id="1694"/>
    <lineage>
        <taxon>Bacteria</taxon>
        <taxon>Bacillati</taxon>
        <taxon>Actinomycetota</taxon>
        <taxon>Actinomycetes</taxon>
        <taxon>Bifidobacteriales</taxon>
        <taxon>Bifidobacteriaceae</taxon>
        <taxon>Bifidobacterium</taxon>
    </lineage>
</organism>
<accession>A0A395XFE0</accession>
<comment type="caution">
    <text evidence="1">The sequence shown here is derived from an EMBL/GenBank/DDBJ whole genome shotgun (WGS) entry which is preliminary data.</text>
</comment>